<organism evidence="2 3">
    <name type="scientific">Halocaridina rubra</name>
    <name type="common">Hawaiian red shrimp</name>
    <dbReference type="NCBI Taxonomy" id="373956"/>
    <lineage>
        <taxon>Eukaryota</taxon>
        <taxon>Metazoa</taxon>
        <taxon>Ecdysozoa</taxon>
        <taxon>Arthropoda</taxon>
        <taxon>Crustacea</taxon>
        <taxon>Multicrustacea</taxon>
        <taxon>Malacostraca</taxon>
        <taxon>Eumalacostraca</taxon>
        <taxon>Eucarida</taxon>
        <taxon>Decapoda</taxon>
        <taxon>Pleocyemata</taxon>
        <taxon>Caridea</taxon>
        <taxon>Atyoidea</taxon>
        <taxon>Atyidae</taxon>
        <taxon>Halocaridina</taxon>
    </lineage>
</organism>
<accession>A0AAN8WJ73</accession>
<proteinExistence type="predicted"/>
<dbReference type="EMBL" id="JAXCGZ010022886">
    <property type="protein sequence ID" value="KAK7021745.1"/>
    <property type="molecule type" value="Genomic_DNA"/>
</dbReference>
<feature type="compositionally biased region" description="Polar residues" evidence="1">
    <location>
        <begin position="1"/>
        <end position="11"/>
    </location>
</feature>
<keyword evidence="3" id="KW-1185">Reference proteome</keyword>
<reference evidence="2 3" key="1">
    <citation type="submission" date="2023-11" db="EMBL/GenBank/DDBJ databases">
        <title>Halocaridina rubra genome assembly.</title>
        <authorList>
            <person name="Smith C."/>
        </authorList>
    </citation>
    <scope>NUCLEOTIDE SEQUENCE [LARGE SCALE GENOMIC DNA]</scope>
    <source>
        <strain evidence="2">EP-1</strain>
        <tissue evidence="2">Whole</tissue>
    </source>
</reference>
<name>A0AAN8WJ73_HALRR</name>
<evidence type="ECO:0000313" key="3">
    <source>
        <dbReference type="Proteomes" id="UP001381693"/>
    </source>
</evidence>
<protein>
    <submittedName>
        <fullName evidence="2">Uncharacterized protein</fullName>
    </submittedName>
</protein>
<dbReference type="AlphaFoldDB" id="A0AAN8WJ73"/>
<dbReference type="Proteomes" id="UP001381693">
    <property type="component" value="Unassembled WGS sequence"/>
</dbReference>
<evidence type="ECO:0000313" key="2">
    <source>
        <dbReference type="EMBL" id="KAK7021745.1"/>
    </source>
</evidence>
<feature type="region of interest" description="Disordered" evidence="1">
    <location>
        <begin position="1"/>
        <end position="36"/>
    </location>
</feature>
<feature type="compositionally biased region" description="Low complexity" evidence="1">
    <location>
        <begin position="20"/>
        <end position="34"/>
    </location>
</feature>
<sequence length="97" mass="11093">MDATENFNISPRFTPRRNVPPNNDATAAPTPGAGQSSDFEYQFLRVLNKVYQTIEKNEMRLGEHDRKEATRVEWQQKEPVLNTCSLVSLTLEEKEAP</sequence>
<evidence type="ECO:0000256" key="1">
    <source>
        <dbReference type="SAM" id="MobiDB-lite"/>
    </source>
</evidence>
<gene>
    <name evidence="2" type="ORF">SK128_010265</name>
</gene>
<comment type="caution">
    <text evidence="2">The sequence shown here is derived from an EMBL/GenBank/DDBJ whole genome shotgun (WGS) entry which is preliminary data.</text>
</comment>